<proteinExistence type="predicted"/>
<reference evidence="1 2" key="1">
    <citation type="submission" date="2018-11" db="EMBL/GenBank/DDBJ databases">
        <authorList>
            <consortium name="Pathogen Informatics"/>
        </authorList>
    </citation>
    <scope>NUCLEOTIDE SEQUENCE [LARGE SCALE GENOMIC DNA]</scope>
    <source>
        <strain evidence="1 2">Zambia</strain>
    </source>
</reference>
<evidence type="ECO:0000313" key="1">
    <source>
        <dbReference type="EMBL" id="VDO62147.1"/>
    </source>
</evidence>
<dbReference type="EMBL" id="UZAI01001458">
    <property type="protein sequence ID" value="VDO62147.1"/>
    <property type="molecule type" value="Genomic_DNA"/>
</dbReference>
<protein>
    <submittedName>
        <fullName evidence="1">Uncharacterized protein</fullName>
    </submittedName>
</protein>
<gene>
    <name evidence="1" type="ORF">SMRZ_LOCUS4553</name>
</gene>
<name>A0A183LL78_9TREM</name>
<dbReference type="AlphaFoldDB" id="A0A183LL78"/>
<accession>A0A183LL78</accession>
<organism evidence="1 2">
    <name type="scientific">Schistosoma margrebowiei</name>
    <dbReference type="NCBI Taxonomy" id="48269"/>
    <lineage>
        <taxon>Eukaryota</taxon>
        <taxon>Metazoa</taxon>
        <taxon>Spiralia</taxon>
        <taxon>Lophotrochozoa</taxon>
        <taxon>Platyhelminthes</taxon>
        <taxon>Trematoda</taxon>
        <taxon>Digenea</taxon>
        <taxon>Strigeidida</taxon>
        <taxon>Schistosomatoidea</taxon>
        <taxon>Schistosomatidae</taxon>
        <taxon>Schistosoma</taxon>
    </lineage>
</organism>
<sequence>MENVRTRRVADIASDHHLVVSKMKLKLKERWTTGQTEVQRFNTSFLRNTNKLNEFKITLSNRFQALYDLIKEGTTMWDNWKGIKEPLTLTYEEVLGHKKHHYNEWISMETLDKIQGGKNKKIAISSGRMGTEQVKAHTECTEANKRVMRSIRADKQNYLEELVTTAEKALRERNIRQLYNTTKKLVRKYDKPERPT</sequence>
<evidence type="ECO:0000313" key="2">
    <source>
        <dbReference type="Proteomes" id="UP000277204"/>
    </source>
</evidence>
<keyword evidence="2" id="KW-1185">Reference proteome</keyword>
<dbReference type="Proteomes" id="UP000277204">
    <property type="component" value="Unassembled WGS sequence"/>
</dbReference>